<dbReference type="Gene3D" id="1.20.120.1630">
    <property type="match status" value="1"/>
</dbReference>
<evidence type="ECO:0000256" key="8">
    <source>
        <dbReference type="ARBA" id="ARBA00023011"/>
    </source>
</evidence>
<feature type="transmembrane region" description="Helical" evidence="13">
    <location>
        <begin position="150"/>
        <end position="176"/>
    </location>
</feature>
<feature type="transmembrane region" description="Helical" evidence="13">
    <location>
        <begin position="279"/>
        <end position="299"/>
    </location>
</feature>
<evidence type="ECO:0000313" key="14">
    <source>
        <dbReference type="EMBL" id="KAH6593250.1"/>
    </source>
</evidence>
<evidence type="ECO:0000256" key="9">
    <source>
        <dbReference type="ARBA" id="ARBA00023098"/>
    </source>
</evidence>
<evidence type="ECO:0000256" key="4">
    <source>
        <dbReference type="ARBA" id="ARBA00022692"/>
    </source>
</evidence>
<feature type="transmembrane region" description="Helical" evidence="13">
    <location>
        <begin position="349"/>
        <end position="368"/>
    </location>
</feature>
<accession>A0ABQ8F7D0</accession>
<evidence type="ECO:0000313" key="15">
    <source>
        <dbReference type="Proteomes" id="UP001648503"/>
    </source>
</evidence>
<keyword evidence="12" id="KW-0753">Steroid metabolism</keyword>
<comment type="subcellular location">
    <subcellularLocation>
        <location evidence="1">Membrane</location>
        <topology evidence="1">Multi-pass membrane protein</topology>
    </subcellularLocation>
</comment>
<keyword evidence="7" id="KW-0560">Oxidoreductase</keyword>
<evidence type="ECO:0000256" key="7">
    <source>
        <dbReference type="ARBA" id="ARBA00023002"/>
    </source>
</evidence>
<evidence type="ECO:0000256" key="6">
    <source>
        <dbReference type="ARBA" id="ARBA00022989"/>
    </source>
</evidence>
<proteinExistence type="inferred from homology"/>
<organism evidence="14 15">
    <name type="scientific">Batrachochytrium salamandrivorans</name>
    <dbReference type="NCBI Taxonomy" id="1357716"/>
    <lineage>
        <taxon>Eukaryota</taxon>
        <taxon>Fungi</taxon>
        <taxon>Fungi incertae sedis</taxon>
        <taxon>Chytridiomycota</taxon>
        <taxon>Chytridiomycota incertae sedis</taxon>
        <taxon>Chytridiomycetes</taxon>
        <taxon>Rhizophydiales</taxon>
        <taxon>Rhizophydiales incertae sedis</taxon>
        <taxon>Batrachochytrium</taxon>
    </lineage>
</organism>
<evidence type="ECO:0000256" key="10">
    <source>
        <dbReference type="ARBA" id="ARBA00023136"/>
    </source>
</evidence>
<evidence type="ECO:0000256" key="12">
    <source>
        <dbReference type="ARBA" id="ARBA00023221"/>
    </source>
</evidence>
<protein>
    <recommendedName>
        <fullName evidence="16">Delta(14)-sterol reductase</fullName>
    </recommendedName>
</protein>
<reference evidence="14 15" key="1">
    <citation type="submission" date="2021-02" db="EMBL/GenBank/DDBJ databases">
        <title>Variation within the Batrachochytrium salamandrivorans European outbreak.</title>
        <authorList>
            <person name="Kelly M."/>
            <person name="Pasmans F."/>
            <person name="Shea T.P."/>
            <person name="Munoz J.F."/>
            <person name="Carranza S."/>
            <person name="Cuomo C.A."/>
            <person name="Martel A."/>
        </authorList>
    </citation>
    <scope>NUCLEOTIDE SEQUENCE [LARGE SCALE GENOMIC DNA]</scope>
    <source>
        <strain evidence="14 15">AMFP18/2</strain>
    </source>
</reference>
<feature type="transmembrane region" description="Helical" evidence="13">
    <location>
        <begin position="182"/>
        <end position="200"/>
    </location>
</feature>
<evidence type="ECO:0000256" key="1">
    <source>
        <dbReference type="ARBA" id="ARBA00004141"/>
    </source>
</evidence>
<dbReference type="Pfam" id="PF01222">
    <property type="entry name" value="ERG4_ERG24"/>
    <property type="match status" value="1"/>
</dbReference>
<keyword evidence="9" id="KW-0443">Lipid metabolism</keyword>
<keyword evidence="11" id="KW-1207">Sterol metabolism</keyword>
<evidence type="ECO:0000256" key="5">
    <source>
        <dbReference type="ARBA" id="ARBA00022955"/>
    </source>
</evidence>
<keyword evidence="6 13" id="KW-1133">Transmembrane helix</keyword>
<keyword evidence="5" id="KW-0752">Steroid biosynthesis</keyword>
<feature type="transmembrane region" description="Helical" evidence="13">
    <location>
        <begin position="79"/>
        <end position="98"/>
    </location>
</feature>
<feature type="transmembrane region" description="Helical" evidence="13">
    <location>
        <begin position="110"/>
        <end position="129"/>
    </location>
</feature>
<dbReference type="PANTHER" id="PTHR21257:SF52">
    <property type="entry name" value="DELTA(14)-STEROL REDUCTASE TM7SF2"/>
    <property type="match status" value="1"/>
</dbReference>
<evidence type="ECO:0000256" key="3">
    <source>
        <dbReference type="ARBA" id="ARBA00022516"/>
    </source>
</evidence>
<comment type="similarity">
    <text evidence="2">Belongs to the ERG4/ERG24 family.</text>
</comment>
<dbReference type="PROSITE" id="PS01018">
    <property type="entry name" value="STEROL_REDUCT_2"/>
    <property type="match status" value="1"/>
</dbReference>
<evidence type="ECO:0000256" key="13">
    <source>
        <dbReference type="SAM" id="Phobius"/>
    </source>
</evidence>
<dbReference type="PANTHER" id="PTHR21257">
    <property type="entry name" value="DELTA(14)-STEROL REDUCTASE"/>
    <property type="match status" value="1"/>
</dbReference>
<evidence type="ECO:0008006" key="16">
    <source>
        <dbReference type="Google" id="ProtNLM"/>
    </source>
</evidence>
<keyword evidence="8" id="KW-0756">Sterol biosynthesis</keyword>
<gene>
    <name evidence="14" type="ORF">BASA50_007456</name>
</gene>
<dbReference type="Proteomes" id="UP001648503">
    <property type="component" value="Unassembled WGS sequence"/>
</dbReference>
<name>A0ABQ8F7D0_9FUNG</name>
<keyword evidence="10 13" id="KW-0472">Membrane</keyword>
<feature type="transmembrane region" description="Helical" evidence="13">
    <location>
        <begin position="319"/>
        <end position="337"/>
    </location>
</feature>
<keyword evidence="3" id="KW-0444">Lipid biosynthesis</keyword>
<comment type="caution">
    <text evidence="14">The sequence shown here is derived from an EMBL/GenBank/DDBJ whole genome shotgun (WGS) entry which is preliminary data.</text>
</comment>
<sequence>MSGVRQRKDLAGKGTAVLKDLTQASASISNDPVNPTTTHFEFMGPHGTLLAVLGLPLTTVALFLVCSQEGCPPSWLMNVLSLPSTSVLATTFTTLSSLVANIEWLNLDAFNSMLCWTLLHGLLGLVLPGRSVQGTHLRTGDRLNYTINGFNALVFCAIVTVTVTAAKGLDTLIWIADHSLQLAVASILISTTMAALLYAASFRSSGGSSSATTTNAYSGVLLAKGGNSGYPIYDFWMGRELNPRMFWGRLDLKYLCELRPGLIGWTLLNIAFCAKQFSLLGYVTTSMLAVVSFQAYYVIDALWNEEAILTTMDITTDGFGFMLVFGDLTWVPFVYTLQSRYLSMFPQDLSLLYLCGVVALNMLGLWVFRGSNGQKNAFRSNPNGDSVKHLEYMTTKSGSKLLVTGWWGCARKINYTGDWLMALAWCLPCGFDTPIPYFYVIYFAVLLIHRAHRDEIKCRSKYGSDWDIYRKKVPYLFLPYVW</sequence>
<evidence type="ECO:0000256" key="11">
    <source>
        <dbReference type="ARBA" id="ARBA00023166"/>
    </source>
</evidence>
<feature type="transmembrane region" description="Helical" evidence="13">
    <location>
        <begin position="48"/>
        <end position="67"/>
    </location>
</feature>
<keyword evidence="15" id="KW-1185">Reference proteome</keyword>
<dbReference type="InterPro" id="IPR001171">
    <property type="entry name" value="ERG24_DHCR-like"/>
</dbReference>
<evidence type="ECO:0000256" key="2">
    <source>
        <dbReference type="ARBA" id="ARBA00005402"/>
    </source>
</evidence>
<dbReference type="EMBL" id="JAFCIX010000357">
    <property type="protein sequence ID" value="KAH6593250.1"/>
    <property type="molecule type" value="Genomic_DNA"/>
</dbReference>
<dbReference type="InterPro" id="IPR018083">
    <property type="entry name" value="Sterol_reductase_CS"/>
</dbReference>
<keyword evidence="4 13" id="KW-0812">Transmembrane</keyword>
<dbReference type="PROSITE" id="PS01017">
    <property type="entry name" value="STEROL_REDUCT_1"/>
    <property type="match status" value="1"/>
</dbReference>